<dbReference type="AlphaFoldDB" id="A0AAD5WW50"/>
<organism evidence="3 4">
    <name type="scientific">Zalerion maritima</name>
    <dbReference type="NCBI Taxonomy" id="339359"/>
    <lineage>
        <taxon>Eukaryota</taxon>
        <taxon>Fungi</taxon>
        <taxon>Dikarya</taxon>
        <taxon>Ascomycota</taxon>
        <taxon>Pezizomycotina</taxon>
        <taxon>Sordariomycetes</taxon>
        <taxon>Lulworthiomycetidae</taxon>
        <taxon>Lulworthiales</taxon>
        <taxon>Lulworthiaceae</taxon>
        <taxon>Zalerion</taxon>
    </lineage>
</organism>
<sequence>MTSASDNIIRQRKPQPKPGTATSLPADKATPTDSPADMRTWAQQNQWVILALASGACAAFNGVFAKLTTNDLTSHIADAVSEGMGIGDEKFRQAIEVITRGMFFALNLTFNGVMWTLFTMALSRGHSTTQVSIVNTSSNFMLTALMGFAIFSEKLPPLWWVGAAMLVAGNVVIGRKDEGGAVTQAAPGDGLEEERGLLEGEGQGEGVTDSVDLEEQRPLGGPGGEVHTGENGGEEELRRRASREGSGSCSDDER</sequence>
<feature type="compositionally biased region" description="Polar residues" evidence="1">
    <location>
        <begin position="245"/>
        <end position="254"/>
    </location>
</feature>
<comment type="caution">
    <text evidence="3">The sequence shown here is derived from an EMBL/GenBank/DDBJ whole genome shotgun (WGS) entry which is preliminary data.</text>
</comment>
<protein>
    <recommendedName>
        <fullName evidence="5">Transmembrane protein 42</fullName>
    </recommendedName>
</protein>
<feature type="region of interest" description="Disordered" evidence="1">
    <location>
        <begin position="195"/>
        <end position="254"/>
    </location>
</feature>
<feature type="transmembrane region" description="Helical" evidence="2">
    <location>
        <begin position="133"/>
        <end position="151"/>
    </location>
</feature>
<dbReference type="InterPro" id="IPR037185">
    <property type="entry name" value="EmrE-like"/>
</dbReference>
<feature type="transmembrane region" description="Helical" evidence="2">
    <location>
        <begin position="47"/>
        <end position="65"/>
    </location>
</feature>
<reference evidence="3" key="1">
    <citation type="submission" date="2022-07" db="EMBL/GenBank/DDBJ databases">
        <title>Draft genome sequence of Zalerion maritima ATCC 34329, a (micro)plastics degrading marine fungus.</title>
        <authorList>
            <person name="Paco A."/>
            <person name="Goncalves M.F.M."/>
            <person name="Rocha-Santos T.A.P."/>
            <person name="Alves A."/>
        </authorList>
    </citation>
    <scope>NUCLEOTIDE SEQUENCE</scope>
    <source>
        <strain evidence="3">ATCC 34329</strain>
    </source>
</reference>
<keyword evidence="2" id="KW-0472">Membrane</keyword>
<dbReference type="PANTHER" id="PTHR31965">
    <property type="entry name" value="TRANSMEMBRANE PROTEIN 42"/>
    <property type="match status" value="1"/>
</dbReference>
<dbReference type="Gene3D" id="1.10.3730.20">
    <property type="match status" value="1"/>
</dbReference>
<dbReference type="EMBL" id="JAKWBI020000032">
    <property type="protein sequence ID" value="KAJ2905406.1"/>
    <property type="molecule type" value="Genomic_DNA"/>
</dbReference>
<dbReference type="SUPFAM" id="SSF103481">
    <property type="entry name" value="Multidrug resistance efflux transporter EmrE"/>
    <property type="match status" value="1"/>
</dbReference>
<dbReference type="PANTHER" id="PTHR31965:SF1">
    <property type="entry name" value="TRANSMEMBRANE PROTEIN 42"/>
    <property type="match status" value="1"/>
</dbReference>
<feature type="region of interest" description="Disordered" evidence="1">
    <location>
        <begin position="1"/>
        <end position="36"/>
    </location>
</feature>
<dbReference type="Proteomes" id="UP001201980">
    <property type="component" value="Unassembled WGS sequence"/>
</dbReference>
<dbReference type="InterPro" id="IPR039632">
    <property type="entry name" value="TMEM42"/>
</dbReference>
<keyword evidence="2" id="KW-1133">Transmembrane helix</keyword>
<evidence type="ECO:0000256" key="2">
    <source>
        <dbReference type="SAM" id="Phobius"/>
    </source>
</evidence>
<evidence type="ECO:0000313" key="3">
    <source>
        <dbReference type="EMBL" id="KAJ2905406.1"/>
    </source>
</evidence>
<feature type="transmembrane region" description="Helical" evidence="2">
    <location>
        <begin position="157"/>
        <end position="174"/>
    </location>
</feature>
<gene>
    <name evidence="3" type="ORF">MKZ38_005504</name>
</gene>
<name>A0AAD5WW50_9PEZI</name>
<accession>A0AAD5WW50</accession>
<feature type="transmembrane region" description="Helical" evidence="2">
    <location>
        <begin position="101"/>
        <end position="121"/>
    </location>
</feature>
<keyword evidence="4" id="KW-1185">Reference proteome</keyword>
<evidence type="ECO:0008006" key="5">
    <source>
        <dbReference type="Google" id="ProtNLM"/>
    </source>
</evidence>
<evidence type="ECO:0000313" key="4">
    <source>
        <dbReference type="Proteomes" id="UP001201980"/>
    </source>
</evidence>
<proteinExistence type="predicted"/>
<keyword evidence="2" id="KW-0812">Transmembrane</keyword>
<evidence type="ECO:0000256" key="1">
    <source>
        <dbReference type="SAM" id="MobiDB-lite"/>
    </source>
</evidence>